<name>A0A9X7F369_NEIPE</name>
<protein>
    <submittedName>
        <fullName evidence="1">Uncharacterized protein</fullName>
    </submittedName>
</protein>
<proteinExistence type="predicted"/>
<dbReference type="RefSeq" id="WP_101756226.1">
    <property type="nucleotide sequence ID" value="NZ_CP136962.1"/>
</dbReference>
<organism evidence="1 2">
    <name type="scientific">Neisseria perflava</name>
    <dbReference type="NCBI Taxonomy" id="33053"/>
    <lineage>
        <taxon>Bacteria</taxon>
        <taxon>Pseudomonadati</taxon>
        <taxon>Pseudomonadota</taxon>
        <taxon>Betaproteobacteria</taxon>
        <taxon>Neisseriales</taxon>
        <taxon>Neisseriaceae</taxon>
        <taxon>Neisseria</taxon>
    </lineage>
</organism>
<sequence>MFNFIKRKFREAIIDPISDNVREKQEQLAETASEYAAPSVFYLLFAITGAVAVILVLLSLSLYIGQLLGSYLYGLFIFTSFFILLFLFVWAMRSRIETAVKKTVYELLKPSTDADVTIPLVEAEVLEETEVKRLEQH</sequence>
<reference evidence="2" key="1">
    <citation type="submission" date="2017-12" db="EMBL/GenBank/DDBJ databases">
        <title>Phylogenetic diversity of female urinary microbiome.</title>
        <authorList>
            <person name="Thomas-White K."/>
            <person name="Wolfe A.J."/>
        </authorList>
    </citation>
    <scope>NUCLEOTIDE SEQUENCE [LARGE SCALE GENOMIC DNA]</scope>
    <source>
        <strain evidence="2">UMB0023</strain>
    </source>
</reference>
<evidence type="ECO:0000313" key="1">
    <source>
        <dbReference type="EMBL" id="WOS98684.1"/>
    </source>
</evidence>
<dbReference type="AlphaFoldDB" id="A0A9X7F369"/>
<accession>A0A9X7F369</accession>
<dbReference type="EMBL" id="CP136962">
    <property type="protein sequence ID" value="WOS98684.1"/>
    <property type="molecule type" value="Genomic_DNA"/>
</dbReference>
<evidence type="ECO:0000313" key="2">
    <source>
        <dbReference type="Proteomes" id="UP000234781"/>
    </source>
</evidence>
<dbReference type="Proteomes" id="UP000234781">
    <property type="component" value="Chromosome"/>
</dbReference>
<keyword evidence="2" id="KW-1185">Reference proteome</keyword>
<gene>
    <name evidence="1" type="ORF">CYJ98_003230</name>
</gene>